<dbReference type="SUPFAM" id="SSF56349">
    <property type="entry name" value="DNA breaking-rejoining enzymes"/>
    <property type="match status" value="2"/>
</dbReference>
<dbReference type="PROSITE" id="PS51898">
    <property type="entry name" value="TYR_RECOMBINASE"/>
    <property type="match status" value="1"/>
</dbReference>
<proteinExistence type="inferred from homology"/>
<evidence type="ECO:0000256" key="3">
    <source>
        <dbReference type="ARBA" id="ARBA00023125"/>
    </source>
</evidence>
<gene>
    <name evidence="6" type="ordered locus">Meso_4229</name>
</gene>
<dbReference type="Gene3D" id="1.10.443.10">
    <property type="entry name" value="Intergrase catalytic core"/>
    <property type="match status" value="1"/>
</dbReference>
<evidence type="ECO:0000313" key="6">
    <source>
        <dbReference type="EMBL" id="ABG61205.1"/>
    </source>
</evidence>
<dbReference type="GO" id="GO:0003677">
    <property type="term" value="F:DNA binding"/>
    <property type="evidence" value="ECO:0007669"/>
    <property type="project" value="UniProtKB-KW"/>
</dbReference>
<dbReference type="CDD" id="cd00397">
    <property type="entry name" value="DNA_BRE_C"/>
    <property type="match status" value="1"/>
</dbReference>
<dbReference type="InterPro" id="IPR011010">
    <property type="entry name" value="DNA_brk_join_enz"/>
</dbReference>
<feature type="domain" description="Tyr recombinase" evidence="5">
    <location>
        <begin position="174"/>
        <end position="467"/>
    </location>
</feature>
<dbReference type="GO" id="GO:0015074">
    <property type="term" value="P:DNA integration"/>
    <property type="evidence" value="ECO:0007669"/>
    <property type="project" value="UniProtKB-KW"/>
</dbReference>
<keyword evidence="3" id="KW-0238">DNA-binding</keyword>
<dbReference type="InterPro" id="IPR050090">
    <property type="entry name" value="Tyrosine_recombinase_XerCD"/>
</dbReference>
<evidence type="ECO:0000256" key="2">
    <source>
        <dbReference type="ARBA" id="ARBA00022908"/>
    </source>
</evidence>
<organism evidence="6">
    <name type="scientific">Chelativorans sp. (strain BNC1)</name>
    <dbReference type="NCBI Taxonomy" id="266779"/>
    <lineage>
        <taxon>Bacteria</taxon>
        <taxon>Pseudomonadati</taxon>
        <taxon>Pseudomonadota</taxon>
        <taxon>Alphaproteobacteria</taxon>
        <taxon>Hyphomicrobiales</taxon>
        <taxon>Phyllobacteriaceae</taxon>
        <taxon>Chelativorans</taxon>
    </lineage>
</organism>
<dbReference type="InterPro" id="IPR002104">
    <property type="entry name" value="Integrase_catalytic"/>
</dbReference>
<sequence>MGVRGKVEQLVDNVIAASSITIQERRSAEGLDAHVPLILRDGALYDPDVDRFFLDLPLNGVRSRHSLRAYGYDVTVWLRFLADARDKTVWKADREDVEAFHRARRRAEPGSRISAASWNRSVAAIDKLYEWGVREELLSSSPFSHREVWRRNRTRGQGQIVVRNDAFERRVKRSDIRFVTLEDFRRFRDVGLRGLAPDGAERPGARDRNGLRNALFAEMLVVTGLRLEEASFLLAFEVDALPTSGSAIRQTWFNLPAGLTKGERGRAILVPDGLLQRLRTYIRVERAHAAAKFKARQGWGSMERPIFVRRPVVGSTNVALADGRTVPLEIFSPAERERLVICDPDNAPIEPAVLWLTEVGQPVCPNSWEVAFARACRRCRANGFPINISPHQLRHTFAVHMLAMLIQRQLEGAASAISAGPAEGYRRLLGDPLQQVQRLLGHASLETTSLYLDHIATRADTVDTAVAELLALLPSGSRL</sequence>
<evidence type="ECO:0000259" key="5">
    <source>
        <dbReference type="PROSITE" id="PS51898"/>
    </source>
</evidence>
<dbReference type="PANTHER" id="PTHR30349">
    <property type="entry name" value="PHAGE INTEGRASE-RELATED"/>
    <property type="match status" value="1"/>
</dbReference>
<dbReference type="KEGG" id="mes:Meso_4229"/>
<evidence type="ECO:0000256" key="1">
    <source>
        <dbReference type="ARBA" id="ARBA00008857"/>
    </source>
</evidence>
<protein>
    <submittedName>
        <fullName evidence="6">Phage integrase-like protein SAM-like protein</fullName>
    </submittedName>
</protein>
<accession>Q11N03</accession>
<evidence type="ECO:0000256" key="4">
    <source>
        <dbReference type="ARBA" id="ARBA00023172"/>
    </source>
</evidence>
<comment type="similarity">
    <text evidence="1">Belongs to the 'phage' integrase family.</text>
</comment>
<dbReference type="InterPro" id="IPR010998">
    <property type="entry name" value="Integrase_recombinase_N"/>
</dbReference>
<keyword evidence="4" id="KW-0233">DNA recombination</keyword>
<dbReference type="OrthoDB" id="4020134at2"/>
<keyword evidence="6" id="KW-0614">Plasmid</keyword>
<dbReference type="EMBL" id="CP000389">
    <property type="protein sequence ID" value="ABG61205.1"/>
    <property type="molecule type" value="Genomic_DNA"/>
</dbReference>
<geneLocation type="plasmid" evidence="6">
    <name>1</name>
</geneLocation>
<dbReference type="Pfam" id="PF02899">
    <property type="entry name" value="Phage_int_SAM_1"/>
    <property type="match status" value="1"/>
</dbReference>
<dbReference type="HOGENOM" id="CLU_044959_0_0_5"/>
<dbReference type="InterPro" id="IPR004107">
    <property type="entry name" value="Integrase_SAM-like_N"/>
</dbReference>
<dbReference type="GO" id="GO:0006310">
    <property type="term" value="P:DNA recombination"/>
    <property type="evidence" value="ECO:0007669"/>
    <property type="project" value="UniProtKB-KW"/>
</dbReference>
<dbReference type="AlphaFoldDB" id="Q11N03"/>
<name>Q11N03_CHESB</name>
<dbReference type="InterPro" id="IPR013762">
    <property type="entry name" value="Integrase-like_cat_sf"/>
</dbReference>
<dbReference type="Gene3D" id="1.10.150.130">
    <property type="match status" value="1"/>
</dbReference>
<keyword evidence="2" id="KW-0229">DNA integration</keyword>
<dbReference type="PANTHER" id="PTHR30349:SF64">
    <property type="entry name" value="PROPHAGE INTEGRASE INTD-RELATED"/>
    <property type="match status" value="1"/>
</dbReference>
<reference evidence="6" key="1">
    <citation type="submission" date="2006-06" db="EMBL/GenBank/DDBJ databases">
        <title>Complete sequence of Plasmid 1 of Chelativorans sp. BNC1.</title>
        <authorList>
            <consortium name="US DOE Joint Genome Institute"/>
            <person name="Copeland A."/>
            <person name="Lucas S."/>
            <person name="Lapidus A."/>
            <person name="Barry K."/>
            <person name="Detter J.C."/>
            <person name="Glavina del Rio T."/>
            <person name="Hammon N."/>
            <person name="Israni S."/>
            <person name="Dalin E."/>
            <person name="Tice H."/>
            <person name="Pitluck S."/>
            <person name="Chertkov O."/>
            <person name="Brettin T."/>
            <person name="Bruce D."/>
            <person name="Han C."/>
            <person name="Tapia R."/>
            <person name="Gilna P."/>
            <person name="Schmutz J."/>
            <person name="Larimer F."/>
            <person name="Land M."/>
            <person name="Hauser L."/>
            <person name="Kyrpides N."/>
            <person name="Mikhailova N."/>
            <person name="Richardson P."/>
        </authorList>
    </citation>
    <scope>NUCLEOTIDE SEQUENCE</scope>
    <source>
        <strain evidence="6">BNC1</strain>
        <plasmid evidence="6">1</plasmid>
    </source>
</reference>